<dbReference type="PANTHER" id="PTHR46494">
    <property type="entry name" value="CORA FAMILY METAL ION TRANSPORTER (EUROFUNG)"/>
    <property type="match status" value="1"/>
</dbReference>
<evidence type="ECO:0000256" key="5">
    <source>
        <dbReference type="ARBA" id="ARBA00022692"/>
    </source>
</evidence>
<gene>
    <name evidence="9" type="primary">corA</name>
    <name evidence="9" type="ORF">GCM10023149_31530</name>
</gene>
<dbReference type="SUPFAM" id="SSF144083">
    <property type="entry name" value="Magnesium transport protein CorA, transmembrane region"/>
    <property type="match status" value="1"/>
</dbReference>
<evidence type="ECO:0000256" key="7">
    <source>
        <dbReference type="ARBA" id="ARBA00023136"/>
    </source>
</evidence>
<dbReference type="Gene3D" id="3.30.460.20">
    <property type="entry name" value="CorA soluble domain-like"/>
    <property type="match status" value="1"/>
</dbReference>
<sequence length="298" mass="34966">MLKQFATKKANGFDWVDITDPQHDEIHDTAKKYHLHEALLEDSLQSDHLPKYESMETYVFIIFRIHTEAKIREADTVQQLTHKVAIFYSEDFVVTIHRKAHKFLDGLAEDVAKGKCTSSFHLLNNIVKGCLTTYDIPSNELLRGLEYYEDQIFLKKRNVPLLKGLYFLKRKTDLLRRMLILSYDIVDNIDAEKGDVNTRDTRDLYVRMQNIFDALSENTNHLLNIYFNVSSQRTNETVRILTVFSVFFMPLTFIVGIYGMNFEFMPELHHHLGYPAVLALMAVITIAIYFWFRRKGWL</sequence>
<proteinExistence type="inferred from homology"/>
<dbReference type="Proteomes" id="UP001500582">
    <property type="component" value="Unassembled WGS sequence"/>
</dbReference>
<dbReference type="InterPro" id="IPR045861">
    <property type="entry name" value="CorA_cytoplasmic_dom"/>
</dbReference>
<evidence type="ECO:0000256" key="8">
    <source>
        <dbReference type="SAM" id="Phobius"/>
    </source>
</evidence>
<dbReference type="SUPFAM" id="SSF143865">
    <property type="entry name" value="CorA soluble domain-like"/>
    <property type="match status" value="1"/>
</dbReference>
<dbReference type="InterPro" id="IPR002523">
    <property type="entry name" value="MgTranspt_CorA/ZnTranspt_ZntB"/>
</dbReference>
<comment type="similarity">
    <text evidence="2">Belongs to the CorA metal ion transporter (MIT) (TC 1.A.35) family.</text>
</comment>
<evidence type="ECO:0000256" key="2">
    <source>
        <dbReference type="ARBA" id="ARBA00009765"/>
    </source>
</evidence>
<reference evidence="10" key="1">
    <citation type="journal article" date="2019" name="Int. J. Syst. Evol. Microbiol.">
        <title>The Global Catalogue of Microorganisms (GCM) 10K type strain sequencing project: providing services to taxonomists for standard genome sequencing and annotation.</title>
        <authorList>
            <consortium name="The Broad Institute Genomics Platform"/>
            <consortium name="The Broad Institute Genome Sequencing Center for Infectious Disease"/>
            <person name="Wu L."/>
            <person name="Ma J."/>
        </authorList>
    </citation>
    <scope>NUCLEOTIDE SEQUENCE [LARGE SCALE GENOMIC DNA]</scope>
    <source>
        <strain evidence="10">JCM 17705</strain>
    </source>
</reference>
<name>A0ABP8GP19_9SPHI</name>
<dbReference type="InterPro" id="IPR045863">
    <property type="entry name" value="CorA_TM1_TM2"/>
</dbReference>
<keyword evidence="7 8" id="KW-0472">Membrane</keyword>
<feature type="transmembrane region" description="Helical" evidence="8">
    <location>
        <begin position="240"/>
        <end position="260"/>
    </location>
</feature>
<evidence type="ECO:0000256" key="4">
    <source>
        <dbReference type="ARBA" id="ARBA00022475"/>
    </source>
</evidence>
<evidence type="ECO:0000256" key="3">
    <source>
        <dbReference type="ARBA" id="ARBA00022448"/>
    </source>
</evidence>
<evidence type="ECO:0000313" key="10">
    <source>
        <dbReference type="Proteomes" id="UP001500582"/>
    </source>
</evidence>
<keyword evidence="6 8" id="KW-1133">Transmembrane helix</keyword>
<dbReference type="CDD" id="cd12832">
    <property type="entry name" value="TmCorA-like_u3"/>
    <property type="match status" value="1"/>
</dbReference>
<dbReference type="Gene3D" id="1.20.58.340">
    <property type="entry name" value="Magnesium transport protein CorA, transmembrane region"/>
    <property type="match status" value="2"/>
</dbReference>
<feature type="transmembrane region" description="Helical" evidence="8">
    <location>
        <begin position="272"/>
        <end position="292"/>
    </location>
</feature>
<keyword evidence="10" id="KW-1185">Reference proteome</keyword>
<evidence type="ECO:0000313" key="9">
    <source>
        <dbReference type="EMBL" id="GAA4327845.1"/>
    </source>
</evidence>
<dbReference type="EMBL" id="BAABFT010000008">
    <property type="protein sequence ID" value="GAA4327845.1"/>
    <property type="molecule type" value="Genomic_DNA"/>
</dbReference>
<organism evidence="9 10">
    <name type="scientific">Mucilaginibacter gynuensis</name>
    <dbReference type="NCBI Taxonomy" id="1302236"/>
    <lineage>
        <taxon>Bacteria</taxon>
        <taxon>Pseudomonadati</taxon>
        <taxon>Bacteroidota</taxon>
        <taxon>Sphingobacteriia</taxon>
        <taxon>Sphingobacteriales</taxon>
        <taxon>Sphingobacteriaceae</taxon>
        <taxon>Mucilaginibacter</taxon>
    </lineage>
</organism>
<dbReference type="PANTHER" id="PTHR46494:SF1">
    <property type="entry name" value="CORA FAMILY METAL ION TRANSPORTER (EUROFUNG)"/>
    <property type="match status" value="1"/>
</dbReference>
<accession>A0ABP8GP19</accession>
<comment type="caution">
    <text evidence="9">The sequence shown here is derived from an EMBL/GenBank/DDBJ whole genome shotgun (WGS) entry which is preliminary data.</text>
</comment>
<keyword evidence="5 8" id="KW-0812">Transmembrane</keyword>
<protein>
    <submittedName>
        <fullName evidence="9">Magnesium/cobalt transporter CorA</fullName>
    </submittedName>
</protein>
<keyword evidence="4" id="KW-1003">Cell membrane</keyword>
<dbReference type="RefSeq" id="WP_345212090.1">
    <property type="nucleotide sequence ID" value="NZ_BAABFT010000008.1"/>
</dbReference>
<comment type="subcellular location">
    <subcellularLocation>
        <location evidence="1">Cell membrane</location>
        <topology evidence="1">Multi-pass membrane protein</topology>
    </subcellularLocation>
</comment>
<evidence type="ECO:0000256" key="6">
    <source>
        <dbReference type="ARBA" id="ARBA00022989"/>
    </source>
</evidence>
<dbReference type="Pfam" id="PF01544">
    <property type="entry name" value="CorA"/>
    <property type="match status" value="1"/>
</dbReference>
<evidence type="ECO:0000256" key="1">
    <source>
        <dbReference type="ARBA" id="ARBA00004651"/>
    </source>
</evidence>
<keyword evidence="3" id="KW-0813">Transport</keyword>